<evidence type="ECO:0000256" key="1">
    <source>
        <dbReference type="SAM" id="MobiDB-lite"/>
    </source>
</evidence>
<proteinExistence type="predicted"/>
<sequence>MRWPGQWCISELNCRFSVHQREARQFCPTPSSAINVRLASFLVRRGTQSRCARLRIYQRSLRLLSWLNVMMDHPTESNQNPVRSSDGCTLSLQRIPTRARA</sequence>
<feature type="compositionally biased region" description="Polar residues" evidence="1">
    <location>
        <begin position="76"/>
        <end position="94"/>
    </location>
</feature>
<evidence type="ECO:0000313" key="3">
    <source>
        <dbReference type="Proteomes" id="UP000217790"/>
    </source>
</evidence>
<dbReference type="AlphaFoldDB" id="A0A2H3CST5"/>
<gene>
    <name evidence="2" type="ORF">ARMGADRAFT_778490</name>
</gene>
<dbReference type="InParanoid" id="A0A2H3CST5"/>
<organism evidence="2 3">
    <name type="scientific">Armillaria gallica</name>
    <name type="common">Bulbous honey fungus</name>
    <name type="synonym">Armillaria bulbosa</name>
    <dbReference type="NCBI Taxonomy" id="47427"/>
    <lineage>
        <taxon>Eukaryota</taxon>
        <taxon>Fungi</taxon>
        <taxon>Dikarya</taxon>
        <taxon>Basidiomycota</taxon>
        <taxon>Agaricomycotina</taxon>
        <taxon>Agaricomycetes</taxon>
        <taxon>Agaricomycetidae</taxon>
        <taxon>Agaricales</taxon>
        <taxon>Marasmiineae</taxon>
        <taxon>Physalacriaceae</taxon>
        <taxon>Armillaria</taxon>
    </lineage>
</organism>
<evidence type="ECO:0000313" key="2">
    <source>
        <dbReference type="EMBL" id="PBK81498.1"/>
    </source>
</evidence>
<accession>A0A2H3CST5</accession>
<reference evidence="3" key="1">
    <citation type="journal article" date="2017" name="Nat. Ecol. Evol.">
        <title>Genome expansion and lineage-specific genetic innovations in the forest pathogenic fungi Armillaria.</title>
        <authorList>
            <person name="Sipos G."/>
            <person name="Prasanna A.N."/>
            <person name="Walter M.C."/>
            <person name="O'Connor E."/>
            <person name="Balint B."/>
            <person name="Krizsan K."/>
            <person name="Kiss B."/>
            <person name="Hess J."/>
            <person name="Varga T."/>
            <person name="Slot J."/>
            <person name="Riley R."/>
            <person name="Boka B."/>
            <person name="Rigling D."/>
            <person name="Barry K."/>
            <person name="Lee J."/>
            <person name="Mihaltcheva S."/>
            <person name="LaButti K."/>
            <person name="Lipzen A."/>
            <person name="Waldron R."/>
            <person name="Moloney N.M."/>
            <person name="Sperisen C."/>
            <person name="Kredics L."/>
            <person name="Vagvoelgyi C."/>
            <person name="Patrignani A."/>
            <person name="Fitzpatrick D."/>
            <person name="Nagy I."/>
            <person name="Doyle S."/>
            <person name="Anderson J.B."/>
            <person name="Grigoriev I.V."/>
            <person name="Gueldener U."/>
            <person name="Muensterkoetter M."/>
            <person name="Nagy L.G."/>
        </authorList>
    </citation>
    <scope>NUCLEOTIDE SEQUENCE [LARGE SCALE GENOMIC DNA]</scope>
    <source>
        <strain evidence="3">Ar21-2</strain>
    </source>
</reference>
<feature type="region of interest" description="Disordered" evidence="1">
    <location>
        <begin position="76"/>
        <end position="101"/>
    </location>
</feature>
<keyword evidence="3" id="KW-1185">Reference proteome</keyword>
<protein>
    <submittedName>
        <fullName evidence="2">Uncharacterized protein</fullName>
    </submittedName>
</protein>
<dbReference type="EMBL" id="KZ293729">
    <property type="protein sequence ID" value="PBK81498.1"/>
    <property type="molecule type" value="Genomic_DNA"/>
</dbReference>
<name>A0A2H3CST5_ARMGA</name>
<dbReference type="Proteomes" id="UP000217790">
    <property type="component" value="Unassembled WGS sequence"/>
</dbReference>